<dbReference type="GO" id="GO:0051301">
    <property type="term" value="P:cell division"/>
    <property type="evidence" value="ECO:0007669"/>
    <property type="project" value="UniProtKB-KW"/>
</dbReference>
<gene>
    <name evidence="14" type="ORF">Strain138_002013</name>
    <name evidence="15" type="ORF">Strain318_002012</name>
</gene>
<keyword evidence="4 10" id="KW-1003">Cell membrane</keyword>
<evidence type="ECO:0000256" key="7">
    <source>
        <dbReference type="ARBA" id="ARBA00022989"/>
    </source>
</evidence>
<keyword evidence="6 11" id="KW-0812">Transmembrane</keyword>
<evidence type="ECO:0000256" key="5">
    <source>
        <dbReference type="ARBA" id="ARBA00022618"/>
    </source>
</evidence>
<proteinExistence type="inferred from homology"/>
<dbReference type="AlphaFoldDB" id="A0AA49JVD4"/>
<evidence type="ECO:0000313" key="15">
    <source>
        <dbReference type="EMBL" id="WKW15613.1"/>
    </source>
</evidence>
<sequence>MRLAIREALRAFERAPMLSMLSITTIAFSLFAFGLFGLVALNLRQALQQVEDRVEVRGFVAAGTPPEASSAAVDDVALFPEVAQVRLVTEAQALERARRELREFTDVFEEGLLPSSIEVRLKPGFRDPETVARVAKRLENYDFIDDVRYGEEWVRNLYRLRNIATGAGLALGITFALVSIIIIGSTIRMAVLARSREIVIMRLVGATDGFIRAPFLVEGAIKGTLGGLFALLLTWVAVQVSGRWVMQVQFFDAPIALAGIVAGAGIGLLGSAVSVGRHLRKV</sequence>
<dbReference type="PIRSF" id="PIRSF003097">
    <property type="entry name" value="FtsX"/>
    <property type="match status" value="1"/>
</dbReference>
<organism evidence="14">
    <name type="scientific">Pseudogemmatithrix spongiicola</name>
    <dbReference type="NCBI Taxonomy" id="3062599"/>
    <lineage>
        <taxon>Bacteria</taxon>
        <taxon>Pseudomonadati</taxon>
        <taxon>Gemmatimonadota</taxon>
        <taxon>Gemmatimonadia</taxon>
        <taxon>Gemmatimonadales</taxon>
        <taxon>Gemmatimonadaceae</taxon>
        <taxon>Pseudogemmatithrix</taxon>
    </lineage>
</organism>
<dbReference type="KEGG" id="pspc:Strain318_002012"/>
<name>A0AA49JVD4_9BACT</name>
<evidence type="ECO:0000313" key="16">
    <source>
        <dbReference type="Proteomes" id="UP001229955"/>
    </source>
</evidence>
<keyword evidence="9 10" id="KW-0131">Cell cycle</keyword>
<feature type="transmembrane region" description="Helical" evidence="11">
    <location>
        <begin position="254"/>
        <end position="276"/>
    </location>
</feature>
<evidence type="ECO:0000256" key="10">
    <source>
        <dbReference type="PIRNR" id="PIRNR003097"/>
    </source>
</evidence>
<keyword evidence="8 10" id="KW-0472">Membrane</keyword>
<keyword evidence="5 10" id="KW-0132">Cell division</keyword>
<feature type="transmembrane region" description="Helical" evidence="11">
    <location>
        <begin position="20"/>
        <end position="43"/>
    </location>
</feature>
<dbReference type="InterPro" id="IPR004513">
    <property type="entry name" value="FtsX"/>
</dbReference>
<evidence type="ECO:0000259" key="13">
    <source>
        <dbReference type="Pfam" id="PF18075"/>
    </source>
</evidence>
<feature type="transmembrane region" description="Helical" evidence="11">
    <location>
        <begin position="224"/>
        <end position="242"/>
    </location>
</feature>
<comment type="similarity">
    <text evidence="2 10">Belongs to the ABC-4 integral membrane protein family. FtsX subfamily.</text>
</comment>
<dbReference type="Pfam" id="PF02687">
    <property type="entry name" value="FtsX"/>
    <property type="match status" value="1"/>
</dbReference>
<evidence type="ECO:0000256" key="8">
    <source>
        <dbReference type="ARBA" id="ARBA00023136"/>
    </source>
</evidence>
<dbReference type="Gene3D" id="3.30.70.3040">
    <property type="match status" value="1"/>
</dbReference>
<evidence type="ECO:0000256" key="6">
    <source>
        <dbReference type="ARBA" id="ARBA00022692"/>
    </source>
</evidence>
<dbReference type="Proteomes" id="UP001229955">
    <property type="component" value="Chromosome"/>
</dbReference>
<evidence type="ECO:0000256" key="1">
    <source>
        <dbReference type="ARBA" id="ARBA00004651"/>
    </source>
</evidence>
<dbReference type="PANTHER" id="PTHR47755:SF1">
    <property type="entry name" value="CELL DIVISION PROTEIN FTSX"/>
    <property type="match status" value="1"/>
</dbReference>
<feature type="domain" description="FtsX extracellular" evidence="13">
    <location>
        <begin position="54"/>
        <end position="147"/>
    </location>
</feature>
<dbReference type="PANTHER" id="PTHR47755">
    <property type="entry name" value="CELL DIVISION PROTEIN FTSX"/>
    <property type="match status" value="1"/>
</dbReference>
<accession>A0AA49JVD4</accession>
<dbReference type="InterPro" id="IPR040690">
    <property type="entry name" value="FtsX_ECD"/>
</dbReference>
<protein>
    <recommendedName>
        <fullName evidence="3 10">Cell division protein FtsX</fullName>
    </recommendedName>
</protein>
<evidence type="ECO:0000256" key="3">
    <source>
        <dbReference type="ARBA" id="ARBA00021907"/>
    </source>
</evidence>
<keyword evidence="7 11" id="KW-1133">Transmembrane helix</keyword>
<feature type="transmembrane region" description="Helical" evidence="11">
    <location>
        <begin position="163"/>
        <end position="187"/>
    </location>
</feature>
<evidence type="ECO:0000313" key="14">
    <source>
        <dbReference type="EMBL" id="WKW12706.1"/>
    </source>
</evidence>
<dbReference type="RefSeq" id="WP_367885583.1">
    <property type="nucleotide sequence ID" value="NZ_CP130612.1"/>
</dbReference>
<evidence type="ECO:0000256" key="4">
    <source>
        <dbReference type="ARBA" id="ARBA00022475"/>
    </source>
</evidence>
<reference evidence="14" key="1">
    <citation type="submission" date="2023-07" db="EMBL/GenBank/DDBJ databases">
        <authorList>
            <person name="Haufschild T."/>
            <person name="Kallscheuer N."/>
            <person name="Hammer J."/>
            <person name="Kohn T."/>
            <person name="Kabuu M."/>
            <person name="Jogler M."/>
            <person name="Wohfarth N."/>
            <person name="Heuer A."/>
            <person name="Rohde M."/>
            <person name="van Teeseling M.C.F."/>
            <person name="Jogler C."/>
        </authorList>
    </citation>
    <scope>NUCLEOTIDE SEQUENCE</scope>
    <source>
        <strain evidence="14">Strain 138</strain>
        <strain evidence="15">Strain 318</strain>
    </source>
</reference>
<keyword evidence="16" id="KW-1185">Reference proteome</keyword>
<accession>A0AA49Q7D5</accession>
<evidence type="ECO:0000256" key="9">
    <source>
        <dbReference type="ARBA" id="ARBA00023306"/>
    </source>
</evidence>
<evidence type="ECO:0000259" key="12">
    <source>
        <dbReference type="Pfam" id="PF02687"/>
    </source>
</evidence>
<evidence type="ECO:0000256" key="2">
    <source>
        <dbReference type="ARBA" id="ARBA00007379"/>
    </source>
</evidence>
<dbReference type="EMBL" id="CP130613">
    <property type="protein sequence ID" value="WKW15613.1"/>
    <property type="molecule type" value="Genomic_DNA"/>
</dbReference>
<dbReference type="GO" id="GO:0005886">
    <property type="term" value="C:plasma membrane"/>
    <property type="evidence" value="ECO:0007669"/>
    <property type="project" value="UniProtKB-SubCell"/>
</dbReference>
<evidence type="ECO:0000256" key="11">
    <source>
        <dbReference type="SAM" id="Phobius"/>
    </source>
</evidence>
<dbReference type="EMBL" id="CP130612">
    <property type="protein sequence ID" value="WKW12706.1"/>
    <property type="molecule type" value="Genomic_DNA"/>
</dbReference>
<dbReference type="InterPro" id="IPR003838">
    <property type="entry name" value="ABC3_permease_C"/>
</dbReference>
<feature type="domain" description="ABC3 transporter permease C-terminal" evidence="12">
    <location>
        <begin position="171"/>
        <end position="275"/>
    </location>
</feature>
<comment type="subcellular location">
    <subcellularLocation>
        <location evidence="1">Cell membrane</location>
        <topology evidence="1">Multi-pass membrane protein</topology>
    </subcellularLocation>
</comment>
<dbReference type="Pfam" id="PF18075">
    <property type="entry name" value="FtsX_ECD"/>
    <property type="match status" value="1"/>
</dbReference>